<dbReference type="Proteomes" id="UP000323225">
    <property type="component" value="Unassembled WGS sequence"/>
</dbReference>
<proteinExistence type="predicted"/>
<organism evidence="1 2">
    <name type="scientific">Vibrio cholerae</name>
    <dbReference type="NCBI Taxonomy" id="666"/>
    <lineage>
        <taxon>Bacteria</taxon>
        <taxon>Pseudomonadati</taxon>
        <taxon>Pseudomonadota</taxon>
        <taxon>Gammaproteobacteria</taxon>
        <taxon>Vibrionales</taxon>
        <taxon>Vibrionaceae</taxon>
        <taxon>Vibrio</taxon>
    </lineage>
</organism>
<name>A0A5Q6PKV6_VIBCL</name>
<protein>
    <submittedName>
        <fullName evidence="1">Uncharacterized protein</fullName>
    </submittedName>
</protein>
<evidence type="ECO:0000313" key="2">
    <source>
        <dbReference type="Proteomes" id="UP000323225"/>
    </source>
</evidence>
<reference evidence="1 2" key="1">
    <citation type="submission" date="2019-09" db="EMBL/GenBank/DDBJ databases">
        <authorList>
            <person name="Kritzky A."/>
            <person name="Schelkanova E.Y."/>
            <person name="Alkhova Z.V."/>
            <person name="Smirnova N.I."/>
        </authorList>
    </citation>
    <scope>NUCLEOTIDE SEQUENCE [LARGE SCALE GENOMIC DNA]</scope>
    <source>
        <strain evidence="1 2">M1526</strain>
    </source>
</reference>
<dbReference type="AlphaFoldDB" id="A0A5Q6PKV6"/>
<comment type="caution">
    <text evidence="1">The sequence shown here is derived from an EMBL/GenBank/DDBJ whole genome shotgun (WGS) entry which is preliminary data.</text>
</comment>
<accession>A0A5Q6PKV6</accession>
<evidence type="ECO:0000313" key="1">
    <source>
        <dbReference type="EMBL" id="KAA1255270.1"/>
    </source>
</evidence>
<sequence length="654" mass="76023">MINIYNNDGEKIIKFIEQNFSCELPKHGFVAGQAVCGVLMYLKGLSKEIVLNDIDIFHIVQKFSNSYSQQKFNSFQIVNGLFLDRKNLQVFKSSEDKSIFENKSQDLIKNYFSRLGDMETDVEDYAETLKCLEKSHTRNIDIVNGYFSYHNTASNDTYRICDVFRKGLINSVIIQSPSGNFSSILKGFDINCTQVGVCLTTNKIYFTPQFLMFLNSLKLEVTNATRPSHTLIRLIKKQNELRLNFDKERTLGALNMALLLNNTSFRENVLESELDLVSLLKNKTFSCNVMEYKIPKMGKVYIEKYGSIKHLMPGYHLQEFKYSPRSSSEEKDKQTLYDLTTTLELPDYITSGAHRELLEKRLKCKVIGYASILKEHAVNIINHYYSSNKSVQVSVNFTKKQAENALVRQPRQEEVIKDIVSLKDVKIEKGLLNSKQYNKVSNYPEFWSKLESIQSKYHKNVYGSLVKFIEENEELYKLYRNNREYLNKSYIDIEGSFISQDSALRAVERFKSDIKSILNQSHIRKNLLIDSLTIDGIRFDIVNTFSDHYNFYKDLHDGYGINRANNVNWIRNCSKLPITITKDGKVIGKLCYVMYKHPNDKARLSIYSRYVHVLDNTTTEKELEMLAMKYLFKLSELGIINKIKKVYEKIGYEY</sequence>
<gene>
    <name evidence="1" type="ORF">F0M16_08620</name>
</gene>
<dbReference type="EMBL" id="VUAA01000007">
    <property type="protein sequence ID" value="KAA1255270.1"/>
    <property type="molecule type" value="Genomic_DNA"/>
</dbReference>